<name>A0AAJ1IET3_9SPIO</name>
<dbReference type="AlphaFoldDB" id="A0AAJ1IET3"/>
<evidence type="ECO:0000313" key="2">
    <source>
        <dbReference type="Proteomes" id="UP001221217"/>
    </source>
</evidence>
<reference evidence="1 2" key="1">
    <citation type="submission" date="2022-12" db="EMBL/GenBank/DDBJ databases">
        <title>Metagenome assembled genome from gulf of manar.</title>
        <authorList>
            <person name="Kohli P."/>
            <person name="Pk S."/>
            <person name="Venkata Ramana C."/>
            <person name="Sasikala C."/>
        </authorList>
    </citation>
    <scope>NUCLEOTIDE SEQUENCE [LARGE SCALE GENOMIC DNA]</scope>
    <source>
        <strain evidence="1">JB008</strain>
    </source>
</reference>
<dbReference type="EMBL" id="JAQQAL010000035">
    <property type="protein sequence ID" value="MDC7227932.1"/>
    <property type="molecule type" value="Genomic_DNA"/>
</dbReference>
<proteinExistence type="predicted"/>
<protein>
    <submittedName>
        <fullName evidence="1">Uncharacterized protein</fullName>
    </submittedName>
</protein>
<evidence type="ECO:0000313" key="1">
    <source>
        <dbReference type="EMBL" id="MDC7227932.1"/>
    </source>
</evidence>
<dbReference type="PROSITE" id="PS51257">
    <property type="entry name" value="PROKAR_LIPOPROTEIN"/>
    <property type="match status" value="1"/>
</dbReference>
<organism evidence="1 2">
    <name type="scientific">Candidatus Thalassospirochaeta sargassi</name>
    <dbReference type="NCBI Taxonomy" id="3119039"/>
    <lineage>
        <taxon>Bacteria</taxon>
        <taxon>Pseudomonadati</taxon>
        <taxon>Spirochaetota</taxon>
        <taxon>Spirochaetia</taxon>
        <taxon>Spirochaetales</taxon>
        <taxon>Spirochaetaceae</taxon>
        <taxon>Candidatus Thalassospirochaeta</taxon>
    </lineage>
</organism>
<dbReference type="Proteomes" id="UP001221217">
    <property type="component" value="Unassembled WGS sequence"/>
</dbReference>
<sequence length="319" mass="35374">MKTNKGLLFTGALFIIFSIMISGCGDSFPESPYSPDDSSGYVEGDWEDVLAADDKYPDNVYLTENIEFEPGQVGSARQDYNTEYYDENGYPLDSTKNGACGPPEGTTVIHSSSYADMTVLGSGGWAVWKFDPDWVIVDGEGDDFIIFSNHNCFGSDPDGSWNELAHVYVSEDNETWYISSLEDYIENTSPGTANSGYSYYDVTDVFGNEHCWANFREEIEAEELDETGVYETVTDESGNTVYISMYFEPDDDYLGGDRFDLSNFVLATDSGVSWPADGKMRYLKLVDDPSILDGQDYAPAWMTGARIMSAMGINVEPAE</sequence>
<gene>
    <name evidence="1" type="ORF">PQJ61_14295</name>
</gene>
<accession>A0AAJ1IET3</accession>
<comment type="caution">
    <text evidence="1">The sequence shown here is derived from an EMBL/GenBank/DDBJ whole genome shotgun (WGS) entry which is preliminary data.</text>
</comment>